<keyword evidence="2" id="KW-1185">Reference proteome</keyword>
<proteinExistence type="predicted"/>
<dbReference type="EMBL" id="FOGU01000009">
    <property type="protein sequence ID" value="SES28474.1"/>
    <property type="molecule type" value="Genomic_DNA"/>
</dbReference>
<evidence type="ECO:0000313" key="2">
    <source>
        <dbReference type="Proteomes" id="UP000198885"/>
    </source>
</evidence>
<dbReference type="Pfam" id="PF20086">
    <property type="entry name" value="DUF6478"/>
    <property type="match status" value="1"/>
</dbReference>
<evidence type="ECO:0000313" key="1">
    <source>
        <dbReference type="EMBL" id="SES28474.1"/>
    </source>
</evidence>
<reference evidence="1 2" key="1">
    <citation type="submission" date="2016-10" db="EMBL/GenBank/DDBJ databases">
        <authorList>
            <person name="de Groot N.N."/>
        </authorList>
    </citation>
    <scope>NUCLEOTIDE SEQUENCE [LARGE SCALE GENOMIC DNA]</scope>
    <source>
        <strain evidence="1 2">DSM 23042</strain>
    </source>
</reference>
<dbReference type="AlphaFoldDB" id="A0A1H9W3U3"/>
<dbReference type="RefSeq" id="WP_235859891.1">
    <property type="nucleotide sequence ID" value="NZ_FOGU01000009.1"/>
</dbReference>
<dbReference type="STRING" id="641238.SAMN04490244_10963"/>
<dbReference type="Proteomes" id="UP000198885">
    <property type="component" value="Unassembled WGS sequence"/>
</dbReference>
<organism evidence="1 2">
    <name type="scientific">Tranquillimonas rosea</name>
    <dbReference type="NCBI Taxonomy" id="641238"/>
    <lineage>
        <taxon>Bacteria</taxon>
        <taxon>Pseudomonadati</taxon>
        <taxon>Pseudomonadota</taxon>
        <taxon>Alphaproteobacteria</taxon>
        <taxon>Rhodobacterales</taxon>
        <taxon>Roseobacteraceae</taxon>
        <taxon>Tranquillimonas</taxon>
    </lineage>
</organism>
<gene>
    <name evidence="1" type="ORF">SAMN04490244_10963</name>
</gene>
<accession>A0A1H9W3U3</accession>
<protein>
    <submittedName>
        <fullName evidence="1">Uncharacterized protein</fullName>
    </submittedName>
</protein>
<dbReference type="InterPro" id="IPR045514">
    <property type="entry name" value="DUF6478"/>
</dbReference>
<sequence>MVRRMALELAQRLERHSLRRWQRRAAEAEKADLVHLRALRNRASALRKQLNRVIHVADGRLALPRVGADAIEAPIGADWVCRPAMWRGAIPVPGRTAVEAKTPLGGQVTIFHDAGHPEVAVRHVRNRRADDLAPYGLRMEVFDFDGTFLSAVVDLPDEALAGLRRDSIVQLNVMAEAERPVGLTARLNVRHGPNTEQMVQPLGEGTGSFVAEFDLAYTGLDDRRIEGMWIDLILDRPWMNQITLRDVTVSRRPRAPL</sequence>
<name>A0A1H9W3U3_9RHOB</name>